<evidence type="ECO:0008006" key="3">
    <source>
        <dbReference type="Google" id="ProtNLM"/>
    </source>
</evidence>
<dbReference type="RefSeq" id="WP_246019273.1">
    <property type="nucleotide sequence ID" value="NZ_RBXO01000001.1"/>
</dbReference>
<comment type="caution">
    <text evidence="1">The sequence shown here is derived from an EMBL/GenBank/DDBJ whole genome shotgun (WGS) entry which is preliminary data.</text>
</comment>
<dbReference type="AlphaFoldDB" id="A0A495W6S7"/>
<protein>
    <recommendedName>
        <fullName evidence="3">PE family protein</fullName>
    </recommendedName>
</protein>
<organism evidence="1 2">
    <name type="scientific">Saccharothrix australiensis</name>
    <dbReference type="NCBI Taxonomy" id="2072"/>
    <lineage>
        <taxon>Bacteria</taxon>
        <taxon>Bacillati</taxon>
        <taxon>Actinomycetota</taxon>
        <taxon>Actinomycetes</taxon>
        <taxon>Pseudonocardiales</taxon>
        <taxon>Pseudonocardiaceae</taxon>
        <taxon>Saccharothrix</taxon>
    </lineage>
</organism>
<gene>
    <name evidence="1" type="ORF">C8E97_6092</name>
</gene>
<dbReference type="Proteomes" id="UP000282084">
    <property type="component" value="Unassembled WGS sequence"/>
</dbReference>
<reference evidence="1 2" key="1">
    <citation type="submission" date="2018-10" db="EMBL/GenBank/DDBJ databases">
        <title>Sequencing the genomes of 1000 actinobacteria strains.</title>
        <authorList>
            <person name="Klenk H.-P."/>
        </authorList>
    </citation>
    <scope>NUCLEOTIDE SEQUENCE [LARGE SCALE GENOMIC DNA]</scope>
    <source>
        <strain evidence="1 2">DSM 43800</strain>
    </source>
</reference>
<accession>A0A495W6S7</accession>
<keyword evidence="2" id="KW-1185">Reference proteome</keyword>
<evidence type="ECO:0000313" key="2">
    <source>
        <dbReference type="Proteomes" id="UP000282084"/>
    </source>
</evidence>
<proteinExistence type="predicted"/>
<name>A0A495W6S7_9PSEU</name>
<sequence>MYIVEAGNEQQAAPFETGRVTAEVARVGKQVLALQETVNSGRVTLDPATGDELRKMLLEQIDQVDSWLERAGRLARPAPLGANPVGDRMAAKFERRAEGDPESFVAVMTAYRDVLQQTHDSVQSAIRNFLAVDEAHGTELTRLKGE</sequence>
<evidence type="ECO:0000313" key="1">
    <source>
        <dbReference type="EMBL" id="RKT57372.1"/>
    </source>
</evidence>
<dbReference type="EMBL" id="RBXO01000001">
    <property type="protein sequence ID" value="RKT57372.1"/>
    <property type="molecule type" value="Genomic_DNA"/>
</dbReference>